<dbReference type="Proteomes" id="UP000001299">
    <property type="component" value="Chromosome 1"/>
</dbReference>
<dbReference type="InterPro" id="IPR036412">
    <property type="entry name" value="HAD-like_sf"/>
</dbReference>
<keyword evidence="2" id="KW-1185">Reference proteome</keyword>
<protein>
    <submittedName>
        <fullName evidence="1">Hydrolase HAD superfamily</fullName>
    </submittedName>
</protein>
<dbReference type="SUPFAM" id="SSF56784">
    <property type="entry name" value="HAD-like"/>
    <property type="match status" value="1"/>
</dbReference>
<dbReference type="GO" id="GO:0005829">
    <property type="term" value="C:cytosol"/>
    <property type="evidence" value="ECO:0007669"/>
    <property type="project" value="TreeGrafter"/>
</dbReference>
<dbReference type="Gene3D" id="3.40.50.1000">
    <property type="entry name" value="HAD superfamily/HAD-like"/>
    <property type="match status" value="1"/>
</dbReference>
<keyword evidence="1" id="KW-0378">Hydrolase</keyword>
<organism evidence="1 2">
    <name type="scientific">Butyrivibrio proteoclasticus (strain ATCC 51982 / DSM 14932 / B316)</name>
    <name type="common">Clostridium proteoclasticum</name>
    <dbReference type="NCBI Taxonomy" id="515622"/>
    <lineage>
        <taxon>Bacteria</taxon>
        <taxon>Bacillati</taxon>
        <taxon>Bacillota</taxon>
        <taxon>Clostridia</taxon>
        <taxon>Lachnospirales</taxon>
        <taxon>Lachnospiraceae</taxon>
        <taxon>Butyrivibrio</taxon>
    </lineage>
</organism>
<dbReference type="Pfam" id="PF13419">
    <property type="entry name" value="HAD_2"/>
    <property type="match status" value="1"/>
</dbReference>
<dbReference type="NCBIfam" id="TIGR01662">
    <property type="entry name" value="HAD-SF-IIIA"/>
    <property type="match status" value="1"/>
</dbReference>
<dbReference type="eggNOG" id="COG0546">
    <property type="taxonomic scope" value="Bacteria"/>
</dbReference>
<dbReference type="PANTHER" id="PTHR43434:SF1">
    <property type="entry name" value="PHOSPHOGLYCOLATE PHOSPHATASE"/>
    <property type="match status" value="1"/>
</dbReference>
<dbReference type="InterPro" id="IPR041492">
    <property type="entry name" value="HAD_2"/>
</dbReference>
<dbReference type="PANTHER" id="PTHR43434">
    <property type="entry name" value="PHOSPHOGLYCOLATE PHOSPHATASE"/>
    <property type="match status" value="1"/>
</dbReference>
<proteinExistence type="predicted"/>
<gene>
    <name evidence="1" type="ordered locus">bpr_I2000</name>
</gene>
<dbReference type="InterPro" id="IPR023198">
    <property type="entry name" value="PGP-like_dom2"/>
</dbReference>
<dbReference type="HOGENOM" id="CLU_045011_19_1_9"/>
<name>E0RYN9_BUTPB</name>
<dbReference type="Gene3D" id="1.10.150.240">
    <property type="entry name" value="Putative phosphatase, domain 2"/>
    <property type="match status" value="1"/>
</dbReference>
<evidence type="ECO:0000313" key="1">
    <source>
        <dbReference type="EMBL" id="ADL34734.1"/>
    </source>
</evidence>
<dbReference type="SFLD" id="SFLDS00003">
    <property type="entry name" value="Haloacid_Dehalogenase"/>
    <property type="match status" value="1"/>
</dbReference>
<dbReference type="AlphaFoldDB" id="E0RYN9"/>
<dbReference type="NCBIfam" id="TIGR01549">
    <property type="entry name" value="HAD-SF-IA-v1"/>
    <property type="match status" value="1"/>
</dbReference>
<dbReference type="GO" id="GO:0008967">
    <property type="term" value="F:phosphoglycolate phosphatase activity"/>
    <property type="evidence" value="ECO:0007669"/>
    <property type="project" value="TreeGrafter"/>
</dbReference>
<evidence type="ECO:0000313" key="2">
    <source>
        <dbReference type="Proteomes" id="UP000001299"/>
    </source>
</evidence>
<dbReference type="InterPro" id="IPR023214">
    <property type="entry name" value="HAD_sf"/>
</dbReference>
<dbReference type="SFLD" id="SFLDG01129">
    <property type="entry name" value="C1.5:_HAD__Beta-PGM__Phosphata"/>
    <property type="match status" value="1"/>
</dbReference>
<accession>E0RYN9</accession>
<sequence length="221" mass="24944">MKCNTIIFDLDGTLLNTLEDLMDSVNYALSQYGMPKRELEEIRHFVGNGVERLMELSVPDGKNNPVFQEAFACFKEHYLIHCNDKTGPYPHIMELLEALHDKGYNMAIVSNKYMNAVKELNELYFSRFIKVAIGESAGIRKKPAPDTVEEAIRQLGVSKDSCVYVGDSEVDHMTAVNSGLRCISCLWGFRTKEELIKAGAGNNIFVTDPMQILEVIQEEEL</sequence>
<dbReference type="InterPro" id="IPR006439">
    <property type="entry name" value="HAD-SF_hydro_IA"/>
</dbReference>
<dbReference type="EMBL" id="CP001810">
    <property type="protein sequence ID" value="ADL34734.1"/>
    <property type="molecule type" value="Genomic_DNA"/>
</dbReference>
<dbReference type="STRING" id="515622.bpr_I2000"/>
<dbReference type="KEGG" id="bpb:bpr_I2000"/>
<dbReference type="PRINTS" id="PR00413">
    <property type="entry name" value="HADHALOGNASE"/>
</dbReference>
<dbReference type="InterPro" id="IPR050155">
    <property type="entry name" value="HAD-like_hydrolase_sf"/>
</dbReference>
<dbReference type="RefSeq" id="WP_013281388.1">
    <property type="nucleotide sequence ID" value="NC_014387.1"/>
</dbReference>
<reference evidence="1 2" key="1">
    <citation type="journal article" date="2010" name="PLoS ONE">
        <title>The glycobiome of the rumen bacterium Butyrivibrio proteoclasticus B316(T) highlights adaptation to a polysaccharide-rich environment.</title>
        <authorList>
            <person name="Kelly W.J."/>
            <person name="Leahy S.C."/>
            <person name="Altermann E."/>
            <person name="Yeoman C.J."/>
            <person name="Dunne J.C."/>
            <person name="Kong Z."/>
            <person name="Pacheco D.M."/>
            <person name="Li D."/>
            <person name="Noel S.J."/>
            <person name="Moon C.D."/>
            <person name="Cookson A.L."/>
            <person name="Attwood G.T."/>
        </authorList>
    </citation>
    <scope>NUCLEOTIDE SEQUENCE [LARGE SCALE GENOMIC DNA]</scope>
    <source>
        <strain evidence="2">ATCC 51982 / DSM 14932 / B316</strain>
    </source>
</reference>
<dbReference type="GO" id="GO:0006281">
    <property type="term" value="P:DNA repair"/>
    <property type="evidence" value="ECO:0007669"/>
    <property type="project" value="TreeGrafter"/>
</dbReference>
<dbReference type="InterPro" id="IPR006549">
    <property type="entry name" value="HAD-SF_hydro_IIIA"/>
</dbReference>